<gene>
    <name evidence="5" type="ORF">Asi02nite_79270</name>
</gene>
<dbReference type="InterPro" id="IPR029016">
    <property type="entry name" value="GAF-like_dom_sf"/>
</dbReference>
<name>A0ABQ4D4E7_9ACTN</name>
<keyword evidence="3" id="KW-0902">Two-component regulatory system</keyword>
<dbReference type="Gene3D" id="3.30.450.40">
    <property type="match status" value="1"/>
</dbReference>
<reference evidence="5 6" key="1">
    <citation type="submission" date="2021-01" db="EMBL/GenBank/DDBJ databases">
        <title>Whole genome shotgun sequence of Asanoa siamensis NBRC 107932.</title>
        <authorList>
            <person name="Komaki H."/>
            <person name="Tamura T."/>
        </authorList>
    </citation>
    <scope>NUCLEOTIDE SEQUENCE [LARGE SCALE GENOMIC DNA]</scope>
    <source>
        <strain evidence="5 6">NBRC 107932</strain>
    </source>
</reference>
<dbReference type="PANTHER" id="PTHR24421:SF61">
    <property type="entry name" value="OXYGEN SENSOR HISTIDINE KINASE NREB"/>
    <property type="match status" value="1"/>
</dbReference>
<evidence type="ECO:0000256" key="3">
    <source>
        <dbReference type="ARBA" id="ARBA00023012"/>
    </source>
</evidence>
<sequence length="367" mass="39802">MDAREELRALSSAVLAVTARRSVREVLQTIVSAARRLLNARYAALGVPDADTGSFAEFVVDGVSDAQWRLIGPLPRQHGLLAVLLREPEPLRLSDIRAHPRFEYWPKHHPELRDFLGMPIVHGSDILGALYLANKRDGAFSQDDEDLLRILAGHAAIALINARLYERSRELSVLEERDRIARELHDSVAQKLFSLRLSVDAATALVARDPGRATSQLATVRALAAEASDELRSIVVGLRPADVAAEGLDAALHKQVRLLDQVHAARVTLEVTDPVPRLSPACEDAAYRMAQEALHNALRHSSARTVAVRLFAVDSSLVVEVSDDGLGLPSSDLGLTSMRSRADAVGGRLVVSSNPGTGTTVRLEVPL</sequence>
<evidence type="ECO:0000256" key="2">
    <source>
        <dbReference type="ARBA" id="ARBA00022777"/>
    </source>
</evidence>
<dbReference type="Pfam" id="PF13185">
    <property type="entry name" value="GAF_2"/>
    <property type="match status" value="1"/>
</dbReference>
<keyword evidence="1" id="KW-0808">Transferase</keyword>
<accession>A0ABQ4D4E7</accession>
<dbReference type="CDD" id="cd16917">
    <property type="entry name" value="HATPase_UhpB-NarQ-NarX-like"/>
    <property type="match status" value="1"/>
</dbReference>
<evidence type="ECO:0000259" key="4">
    <source>
        <dbReference type="PROSITE" id="PS50109"/>
    </source>
</evidence>
<evidence type="ECO:0000313" key="5">
    <source>
        <dbReference type="EMBL" id="GIF78409.1"/>
    </source>
</evidence>
<evidence type="ECO:0000313" key="6">
    <source>
        <dbReference type="Proteomes" id="UP000604117"/>
    </source>
</evidence>
<proteinExistence type="predicted"/>
<keyword evidence="6" id="KW-1185">Reference proteome</keyword>
<dbReference type="Proteomes" id="UP000604117">
    <property type="component" value="Unassembled WGS sequence"/>
</dbReference>
<dbReference type="EMBL" id="BONE01000141">
    <property type="protein sequence ID" value="GIF78409.1"/>
    <property type="molecule type" value="Genomic_DNA"/>
</dbReference>
<organism evidence="5 6">
    <name type="scientific">Asanoa siamensis</name>
    <dbReference type="NCBI Taxonomy" id="926357"/>
    <lineage>
        <taxon>Bacteria</taxon>
        <taxon>Bacillati</taxon>
        <taxon>Actinomycetota</taxon>
        <taxon>Actinomycetes</taxon>
        <taxon>Micromonosporales</taxon>
        <taxon>Micromonosporaceae</taxon>
        <taxon>Asanoa</taxon>
    </lineage>
</organism>
<dbReference type="Pfam" id="PF07730">
    <property type="entry name" value="HisKA_3"/>
    <property type="match status" value="1"/>
</dbReference>
<evidence type="ECO:0000256" key="1">
    <source>
        <dbReference type="ARBA" id="ARBA00022679"/>
    </source>
</evidence>
<dbReference type="InterPro" id="IPR005467">
    <property type="entry name" value="His_kinase_dom"/>
</dbReference>
<dbReference type="SUPFAM" id="SSF55781">
    <property type="entry name" value="GAF domain-like"/>
    <property type="match status" value="1"/>
</dbReference>
<dbReference type="PROSITE" id="PS50109">
    <property type="entry name" value="HIS_KIN"/>
    <property type="match status" value="1"/>
</dbReference>
<protein>
    <recommendedName>
        <fullName evidence="4">Histidine kinase domain-containing protein</fullName>
    </recommendedName>
</protein>
<dbReference type="Pfam" id="PF02518">
    <property type="entry name" value="HATPase_c"/>
    <property type="match status" value="1"/>
</dbReference>
<dbReference type="InterPro" id="IPR011712">
    <property type="entry name" value="Sig_transdc_His_kin_sub3_dim/P"/>
</dbReference>
<keyword evidence="2" id="KW-0418">Kinase</keyword>
<dbReference type="InterPro" id="IPR003018">
    <property type="entry name" value="GAF"/>
</dbReference>
<dbReference type="SUPFAM" id="SSF55874">
    <property type="entry name" value="ATPase domain of HSP90 chaperone/DNA topoisomerase II/histidine kinase"/>
    <property type="match status" value="1"/>
</dbReference>
<dbReference type="Gene3D" id="3.30.565.10">
    <property type="entry name" value="Histidine kinase-like ATPase, C-terminal domain"/>
    <property type="match status" value="1"/>
</dbReference>
<dbReference type="RefSeq" id="WP_203719234.1">
    <property type="nucleotide sequence ID" value="NZ_BONE01000141.1"/>
</dbReference>
<dbReference type="Gene3D" id="1.20.5.1930">
    <property type="match status" value="1"/>
</dbReference>
<dbReference type="PANTHER" id="PTHR24421">
    <property type="entry name" value="NITRATE/NITRITE SENSOR PROTEIN NARX-RELATED"/>
    <property type="match status" value="1"/>
</dbReference>
<feature type="domain" description="Histidine kinase" evidence="4">
    <location>
        <begin position="288"/>
        <end position="367"/>
    </location>
</feature>
<dbReference type="SMART" id="SM00387">
    <property type="entry name" value="HATPase_c"/>
    <property type="match status" value="1"/>
</dbReference>
<dbReference type="InterPro" id="IPR003594">
    <property type="entry name" value="HATPase_dom"/>
</dbReference>
<comment type="caution">
    <text evidence="5">The sequence shown here is derived from an EMBL/GenBank/DDBJ whole genome shotgun (WGS) entry which is preliminary data.</text>
</comment>
<dbReference type="InterPro" id="IPR036890">
    <property type="entry name" value="HATPase_C_sf"/>
</dbReference>
<dbReference type="SMART" id="SM00065">
    <property type="entry name" value="GAF"/>
    <property type="match status" value="1"/>
</dbReference>
<dbReference type="InterPro" id="IPR050482">
    <property type="entry name" value="Sensor_HK_TwoCompSys"/>
</dbReference>